<sequence length="124" mass="13838">MIGVKQQTASGKKLQQGAFQSLQQDAFSTLQHAPFLKGLLKPFKGKGGMLQLTELCRSLEEDLNALAEDQVLAQANRHPYTLLPVRMVRQRTSAGTVFLRWQEMGTRQMGVNVWSSLLADPRTP</sequence>
<dbReference type="Pfam" id="PF11358">
    <property type="entry name" value="DUF3158"/>
    <property type="match status" value="1"/>
</dbReference>
<evidence type="ECO:0000313" key="2">
    <source>
        <dbReference type="EMBL" id="RMN26050.1"/>
    </source>
</evidence>
<keyword evidence="1" id="KW-0175">Coiled coil</keyword>
<feature type="non-terminal residue" evidence="2">
    <location>
        <position position="124"/>
    </location>
</feature>
<name>A0A3M3KSQ5_PSECA</name>
<dbReference type="InterPro" id="IPR021502">
    <property type="entry name" value="DUF3158"/>
</dbReference>
<protein>
    <recommendedName>
        <fullName evidence="4">Integrase</fullName>
    </recommendedName>
</protein>
<evidence type="ECO:0000256" key="1">
    <source>
        <dbReference type="SAM" id="Coils"/>
    </source>
</evidence>
<dbReference type="AlphaFoldDB" id="A0A3M3KSQ5"/>
<dbReference type="EMBL" id="RBOW01000653">
    <property type="protein sequence ID" value="RMN26050.1"/>
    <property type="molecule type" value="Genomic_DNA"/>
</dbReference>
<dbReference type="Proteomes" id="UP000281372">
    <property type="component" value="Unassembled WGS sequence"/>
</dbReference>
<evidence type="ECO:0000313" key="3">
    <source>
        <dbReference type="Proteomes" id="UP000281372"/>
    </source>
</evidence>
<gene>
    <name evidence="2" type="ORF">ALQ64_05705</name>
</gene>
<feature type="coiled-coil region" evidence="1">
    <location>
        <begin position="49"/>
        <end position="76"/>
    </location>
</feature>
<organism evidence="2 3">
    <name type="scientific">Pseudomonas cannabina</name>
    <dbReference type="NCBI Taxonomy" id="86840"/>
    <lineage>
        <taxon>Bacteria</taxon>
        <taxon>Pseudomonadati</taxon>
        <taxon>Pseudomonadota</taxon>
        <taxon>Gammaproteobacteria</taxon>
        <taxon>Pseudomonadales</taxon>
        <taxon>Pseudomonadaceae</taxon>
        <taxon>Pseudomonas</taxon>
    </lineage>
</organism>
<comment type="caution">
    <text evidence="2">The sequence shown here is derived from an EMBL/GenBank/DDBJ whole genome shotgun (WGS) entry which is preliminary data.</text>
</comment>
<accession>A0A3M3KSQ5</accession>
<proteinExistence type="predicted"/>
<reference evidence="2 3" key="1">
    <citation type="submission" date="2018-08" db="EMBL/GenBank/DDBJ databases">
        <title>Recombination of ecologically and evolutionarily significant loci maintains genetic cohesion in the Pseudomonas syringae species complex.</title>
        <authorList>
            <person name="Dillon M."/>
            <person name="Thakur S."/>
            <person name="Almeida R.N.D."/>
            <person name="Weir B.S."/>
            <person name="Guttman D.S."/>
        </authorList>
    </citation>
    <scope>NUCLEOTIDE SEQUENCE [LARGE SCALE GENOMIC DNA]</scope>
    <source>
        <strain evidence="2 3">ICMP 2821</strain>
    </source>
</reference>
<evidence type="ECO:0008006" key="4">
    <source>
        <dbReference type="Google" id="ProtNLM"/>
    </source>
</evidence>